<dbReference type="GO" id="GO:0004339">
    <property type="term" value="F:glucan 1,4-alpha-glucosidase activity"/>
    <property type="evidence" value="ECO:0007669"/>
    <property type="project" value="UniProtKB-EC"/>
</dbReference>
<dbReference type="Gene3D" id="1.50.10.10">
    <property type="match status" value="1"/>
</dbReference>
<gene>
    <name evidence="3" type="primary">cga</name>
    <name evidence="3" type="ORF">DB43_ES00080</name>
</gene>
<keyword evidence="3" id="KW-0326">Glycosidase</keyword>
<feature type="domain" description="Glucodextranase N-terminal" evidence="2">
    <location>
        <begin position="6"/>
        <end position="268"/>
    </location>
</feature>
<dbReference type="InterPro" id="IPR015220">
    <property type="entry name" value="Glucodextranase_N"/>
</dbReference>
<dbReference type="EC" id="3.2.1.3" evidence="3"/>
<reference evidence="3 4" key="1">
    <citation type="journal article" date="2014" name="Mol. Biol. Evol.">
        <title>Massive expansion of Ubiquitination-related gene families within the Chlamydiae.</title>
        <authorList>
            <person name="Domman D."/>
            <person name="Collingro A."/>
            <person name="Lagkouvardos I."/>
            <person name="Gehre L."/>
            <person name="Weinmaier T."/>
            <person name="Rattei T."/>
            <person name="Subtil A."/>
            <person name="Horn M."/>
        </authorList>
    </citation>
    <scope>NUCLEOTIDE SEQUENCE [LARGE SCALE GENOMIC DNA]</scope>
    <source>
        <strain evidence="3 4">OEW1</strain>
    </source>
</reference>
<dbReference type="SUPFAM" id="SSF48208">
    <property type="entry name" value="Six-hairpin glycosidases"/>
    <property type="match status" value="1"/>
</dbReference>
<dbReference type="Pfam" id="PF09137">
    <property type="entry name" value="Glucodextran_N"/>
    <property type="match status" value="1"/>
</dbReference>
<dbReference type="PATRIC" id="fig|83552.4.peg.673"/>
<evidence type="ECO:0000313" key="4">
    <source>
        <dbReference type="Proteomes" id="UP000031307"/>
    </source>
</evidence>
<evidence type="ECO:0000313" key="3">
    <source>
        <dbReference type="EMBL" id="KIA78134.1"/>
    </source>
</evidence>
<dbReference type="Gene3D" id="2.70.98.10">
    <property type="match status" value="1"/>
</dbReference>
<protein>
    <submittedName>
        <fullName evidence="3">Glucoamylase</fullName>
        <ecNumber evidence="3">3.2.1.3</ecNumber>
    </submittedName>
</protein>
<feature type="domain" description="GH15-like" evidence="1">
    <location>
        <begin position="294"/>
        <end position="678"/>
    </location>
</feature>
<sequence length="790" mass="89041">MMDAIAPGEPGILPRWTSSAKIGVGTAASGDSNVWFTISHGILNEVYFPRIDVANIRDFGFIVTDGATFFSEEKRHAVHEYQLLEDGIPAYLLTNTCYEGRYRIEKKIIADPHRNVLLQEVTFYPLIGTFADYHLYALIAPHIRNAGMGNYARTGHYKCTPSLFAERAGTVLACASSSPFIQMSCGFVGISDAWQDLSENKRLTQCYTTAQNGNISLVGEIDLQACQGKFVIALGFANQIEEAGLQIRASLFQDFNFPLKEYMNGWRQVQKCFIDLSTVDTEGGSLYRISTAVLKIHAGKHFSGSVIASLSIPWGVYRGDNDIGGYHLIWPRDQVQTALAFLSAGDLESAKQALLFLMCTQERDGHWLQCMWEDGTPYWKGFQLDETALPILLADQLKRADALIGIDPFEMVEVAAKFIVKNGPGTEQGRWEEDGGFSPYSIATAIAALLAAADFFEQKGRSEEADYLRKTADDWNDKIEDWLYAKNTSLAEALGIEGYYVHLAPISYYLQSLPENKQVVIRNRPVEESLANYDDIVGVDALALVRFGLRSANDPRILNTVKAIDALLRTETSKGPVWHRYNEDGYGEKEDGTPYDGTGIGRGWPLLVGERAHYELAKGDRDEAIRLLRVMRAFAGEGGMLPEQVWDVETIPEKFLFNGHSTGAAKPLVWAHGEYISLLRSIKENRIFTMPPQTFHRYIEQKQASTHTIWRFDFPVTAMQQEKTLRIQTDVPMIVRWTEDEWVSYQEQSSQMSNLGVSYVDIDFKNNIVFTFFWKDSNRWEGKNYEIVRI</sequence>
<dbReference type="InterPro" id="IPR014718">
    <property type="entry name" value="GH-type_carb-bd"/>
</dbReference>
<dbReference type="CDD" id="cd07430">
    <property type="entry name" value="GH15_N"/>
    <property type="match status" value="1"/>
</dbReference>
<name>A0A0C1EPG5_9BACT</name>
<dbReference type="AlphaFoldDB" id="A0A0C1EPG5"/>
<dbReference type="GO" id="GO:0016757">
    <property type="term" value="F:glycosyltransferase activity"/>
    <property type="evidence" value="ECO:0007669"/>
    <property type="project" value="UniProtKB-ARBA"/>
</dbReference>
<dbReference type="PANTHER" id="PTHR31616:SF0">
    <property type="entry name" value="GLUCAN 1,4-ALPHA-GLUCOSIDASE"/>
    <property type="match status" value="1"/>
</dbReference>
<dbReference type="InterPro" id="IPR012341">
    <property type="entry name" value="6hp_glycosidase-like_sf"/>
</dbReference>
<dbReference type="InterPro" id="IPR011013">
    <property type="entry name" value="Gal_mutarotase_sf_dom"/>
</dbReference>
<dbReference type="Pfam" id="PF00723">
    <property type="entry name" value="Glyco_hydro_15"/>
    <property type="match status" value="1"/>
</dbReference>
<dbReference type="GO" id="GO:0030246">
    <property type="term" value="F:carbohydrate binding"/>
    <property type="evidence" value="ECO:0007669"/>
    <property type="project" value="InterPro"/>
</dbReference>
<dbReference type="GO" id="GO:0005975">
    <property type="term" value="P:carbohydrate metabolic process"/>
    <property type="evidence" value="ECO:0007669"/>
    <property type="project" value="InterPro"/>
</dbReference>
<dbReference type="OMA" id="TGERAHY"/>
<proteinExistence type="predicted"/>
<dbReference type="InterPro" id="IPR011613">
    <property type="entry name" value="GH15-like"/>
</dbReference>
<accession>A0A0C1EPG5</accession>
<keyword evidence="3" id="KW-0378">Hydrolase</keyword>
<dbReference type="PANTHER" id="PTHR31616">
    <property type="entry name" value="TREHALASE"/>
    <property type="match status" value="1"/>
</dbReference>
<evidence type="ECO:0000259" key="2">
    <source>
        <dbReference type="Pfam" id="PF09137"/>
    </source>
</evidence>
<dbReference type="SUPFAM" id="SSF74650">
    <property type="entry name" value="Galactose mutarotase-like"/>
    <property type="match status" value="1"/>
</dbReference>
<evidence type="ECO:0000259" key="1">
    <source>
        <dbReference type="Pfam" id="PF00723"/>
    </source>
</evidence>
<dbReference type="InterPro" id="IPR008928">
    <property type="entry name" value="6-hairpin_glycosidase_sf"/>
</dbReference>
<dbReference type="RefSeq" id="WP_013924808.1">
    <property type="nucleotide sequence ID" value="NZ_JASBUT010000018.1"/>
</dbReference>
<dbReference type="EMBL" id="JSAM01000037">
    <property type="protein sequence ID" value="KIA78134.1"/>
    <property type="molecule type" value="Genomic_DNA"/>
</dbReference>
<comment type="caution">
    <text evidence="3">The sequence shown here is derived from an EMBL/GenBank/DDBJ whole genome shotgun (WGS) entry which is preliminary data.</text>
</comment>
<organism evidence="3 4">
    <name type="scientific">Parachlamydia acanthamoebae</name>
    <dbReference type="NCBI Taxonomy" id="83552"/>
    <lineage>
        <taxon>Bacteria</taxon>
        <taxon>Pseudomonadati</taxon>
        <taxon>Chlamydiota</taxon>
        <taxon>Chlamydiia</taxon>
        <taxon>Parachlamydiales</taxon>
        <taxon>Parachlamydiaceae</taxon>
        <taxon>Parachlamydia</taxon>
    </lineage>
</organism>
<dbReference type="Proteomes" id="UP000031307">
    <property type="component" value="Unassembled WGS sequence"/>
</dbReference>